<dbReference type="AlphaFoldDB" id="A0A5D0CX60"/>
<protein>
    <recommendedName>
        <fullName evidence="4">RNA polymerase subunit sigma</fullName>
    </recommendedName>
</protein>
<gene>
    <name evidence="2" type="ORF">FRY98_01160</name>
</gene>
<name>A0A5D0CX60_9BACL</name>
<evidence type="ECO:0000313" key="3">
    <source>
        <dbReference type="Proteomes" id="UP000325218"/>
    </source>
</evidence>
<accession>A0A5D0CX60</accession>
<feature type="compositionally biased region" description="Basic and acidic residues" evidence="1">
    <location>
        <begin position="56"/>
        <end position="71"/>
    </location>
</feature>
<sequence>MNLKAVEMQIAVPRTNEAGRIQQENQQRPVIDQNLLSAENIKERELERQRSANIDESAHNTKIKREGHSPDQQRQQQSPQGEQQEEQEKEHPAEHPFKGRHIDLSL</sequence>
<dbReference type="RefSeq" id="WP_148449814.1">
    <property type="nucleotide sequence ID" value="NZ_BORZ01000002.1"/>
</dbReference>
<evidence type="ECO:0008006" key="4">
    <source>
        <dbReference type="Google" id="ProtNLM"/>
    </source>
</evidence>
<feature type="compositionally biased region" description="Low complexity" evidence="1">
    <location>
        <begin position="72"/>
        <end position="82"/>
    </location>
</feature>
<feature type="compositionally biased region" description="Basic and acidic residues" evidence="1">
    <location>
        <begin position="86"/>
        <end position="106"/>
    </location>
</feature>
<organism evidence="2 3">
    <name type="scientific">Paenibacillus faecis</name>
    <dbReference type="NCBI Taxonomy" id="862114"/>
    <lineage>
        <taxon>Bacteria</taxon>
        <taxon>Bacillati</taxon>
        <taxon>Bacillota</taxon>
        <taxon>Bacilli</taxon>
        <taxon>Bacillales</taxon>
        <taxon>Paenibacillaceae</taxon>
        <taxon>Paenibacillus</taxon>
    </lineage>
</organism>
<keyword evidence="3" id="KW-1185">Reference proteome</keyword>
<proteinExistence type="predicted"/>
<feature type="compositionally biased region" description="Basic and acidic residues" evidence="1">
    <location>
        <begin position="40"/>
        <end position="50"/>
    </location>
</feature>
<evidence type="ECO:0000256" key="1">
    <source>
        <dbReference type="SAM" id="MobiDB-lite"/>
    </source>
</evidence>
<reference evidence="2 3" key="1">
    <citation type="submission" date="2019-08" db="EMBL/GenBank/DDBJ databases">
        <title>Genome sequencing of Paenibacillus faecis DSM 23593(T).</title>
        <authorList>
            <person name="Kook J.-K."/>
            <person name="Park S.-N."/>
            <person name="Lim Y.K."/>
        </authorList>
    </citation>
    <scope>NUCLEOTIDE SEQUENCE [LARGE SCALE GENOMIC DNA]</scope>
    <source>
        <strain evidence="2 3">DSM 23593</strain>
    </source>
</reference>
<feature type="region of interest" description="Disordered" evidence="1">
    <location>
        <begin position="13"/>
        <end position="106"/>
    </location>
</feature>
<comment type="caution">
    <text evidence="2">The sequence shown here is derived from an EMBL/GenBank/DDBJ whole genome shotgun (WGS) entry which is preliminary data.</text>
</comment>
<dbReference type="OrthoDB" id="2476294at2"/>
<dbReference type="EMBL" id="VSDO01000001">
    <property type="protein sequence ID" value="TYA14328.1"/>
    <property type="molecule type" value="Genomic_DNA"/>
</dbReference>
<evidence type="ECO:0000313" key="2">
    <source>
        <dbReference type="EMBL" id="TYA14328.1"/>
    </source>
</evidence>
<dbReference type="Proteomes" id="UP000325218">
    <property type="component" value="Unassembled WGS sequence"/>
</dbReference>